<feature type="transmembrane region" description="Helical" evidence="11">
    <location>
        <begin position="136"/>
        <end position="164"/>
    </location>
</feature>
<dbReference type="EMBL" id="CP019607">
    <property type="protein sequence ID" value="AQP50303.1"/>
    <property type="molecule type" value="Genomic_DNA"/>
</dbReference>
<dbReference type="GO" id="GO:0005524">
    <property type="term" value="F:ATP binding"/>
    <property type="evidence" value="ECO:0007669"/>
    <property type="project" value="UniProtKB-KW"/>
</dbReference>
<dbReference type="Gene3D" id="3.40.50.1000">
    <property type="entry name" value="HAD superfamily/HAD-like"/>
    <property type="match status" value="1"/>
</dbReference>
<dbReference type="PRINTS" id="PR00119">
    <property type="entry name" value="CATATPASE"/>
</dbReference>
<keyword evidence="14" id="KW-1185">Reference proteome</keyword>
<keyword evidence="6" id="KW-1278">Translocase</keyword>
<dbReference type="Gene3D" id="3.40.1110.10">
    <property type="entry name" value="Calcium-transporting ATPase, cytoplasmic domain N"/>
    <property type="match status" value="1"/>
</dbReference>
<proteinExistence type="inferred from homology"/>
<name>A0A1Q2CW10_9ACTN</name>
<dbReference type="InterPro" id="IPR044492">
    <property type="entry name" value="P_typ_ATPase_HD_dom"/>
</dbReference>
<comment type="similarity">
    <text evidence="2">Belongs to the cation transport ATPase (P-type) (TC 3.A.3) family. Type IIA subfamily.</text>
</comment>
<dbReference type="GO" id="GO:0016020">
    <property type="term" value="C:membrane"/>
    <property type="evidence" value="ECO:0007669"/>
    <property type="project" value="InterPro"/>
</dbReference>
<evidence type="ECO:0000259" key="12">
    <source>
        <dbReference type="Pfam" id="PF00689"/>
    </source>
</evidence>
<keyword evidence="8 11" id="KW-0472">Membrane</keyword>
<evidence type="ECO:0000256" key="8">
    <source>
        <dbReference type="ARBA" id="ARBA00023136"/>
    </source>
</evidence>
<evidence type="ECO:0000256" key="3">
    <source>
        <dbReference type="ARBA" id="ARBA00022692"/>
    </source>
</evidence>
<comment type="catalytic activity">
    <reaction evidence="9">
        <text>ATP + H2O = ADP + phosphate + H(+)</text>
        <dbReference type="Rhea" id="RHEA:13065"/>
        <dbReference type="ChEBI" id="CHEBI:15377"/>
        <dbReference type="ChEBI" id="CHEBI:15378"/>
        <dbReference type="ChEBI" id="CHEBI:30616"/>
        <dbReference type="ChEBI" id="CHEBI:43474"/>
        <dbReference type="ChEBI" id="CHEBI:456216"/>
    </reaction>
</comment>
<dbReference type="SUPFAM" id="SSF81665">
    <property type="entry name" value="Calcium ATPase, transmembrane domain M"/>
    <property type="match status" value="1"/>
</dbReference>
<keyword evidence="5" id="KW-0067">ATP-binding</keyword>
<dbReference type="SUPFAM" id="SSF56784">
    <property type="entry name" value="HAD-like"/>
    <property type="match status" value="1"/>
</dbReference>
<gene>
    <name evidence="13" type="ORF">BW733_05095</name>
</gene>
<feature type="compositionally biased region" description="Basic residues" evidence="10">
    <location>
        <begin position="645"/>
        <end position="654"/>
    </location>
</feature>
<evidence type="ECO:0000256" key="1">
    <source>
        <dbReference type="ARBA" id="ARBA00004127"/>
    </source>
</evidence>
<feature type="transmembrane region" description="Helical" evidence="11">
    <location>
        <begin position="84"/>
        <end position="102"/>
    </location>
</feature>
<dbReference type="Pfam" id="PF13246">
    <property type="entry name" value="Cation_ATPase"/>
    <property type="match status" value="1"/>
</dbReference>
<dbReference type="PROSITE" id="PS00154">
    <property type="entry name" value="ATPASE_E1_E2"/>
    <property type="match status" value="1"/>
</dbReference>
<organism evidence="13 14">
    <name type="scientific">Tessaracoccus flavescens</name>
    <dbReference type="NCBI Taxonomy" id="399497"/>
    <lineage>
        <taxon>Bacteria</taxon>
        <taxon>Bacillati</taxon>
        <taxon>Actinomycetota</taxon>
        <taxon>Actinomycetes</taxon>
        <taxon>Propionibacteriales</taxon>
        <taxon>Propionibacteriaceae</taxon>
        <taxon>Tessaracoccus</taxon>
    </lineage>
</organism>
<evidence type="ECO:0000256" key="5">
    <source>
        <dbReference type="ARBA" id="ARBA00022840"/>
    </source>
</evidence>
<dbReference type="InterPro" id="IPR023214">
    <property type="entry name" value="HAD_sf"/>
</dbReference>
<evidence type="ECO:0000256" key="4">
    <source>
        <dbReference type="ARBA" id="ARBA00022741"/>
    </source>
</evidence>
<protein>
    <recommendedName>
        <fullName evidence="12">Cation-transporting P-type ATPase C-terminal domain-containing protein</fullName>
    </recommendedName>
</protein>
<dbReference type="STRING" id="399497.BW733_05095"/>
<evidence type="ECO:0000256" key="6">
    <source>
        <dbReference type="ARBA" id="ARBA00022967"/>
    </source>
</evidence>
<dbReference type="FunFam" id="3.40.50.1000:FF:000001">
    <property type="entry name" value="Phospholipid-transporting ATPase IC"/>
    <property type="match status" value="1"/>
</dbReference>
<dbReference type="InterPro" id="IPR006068">
    <property type="entry name" value="ATPase_P-typ_cation-transptr_C"/>
</dbReference>
<evidence type="ECO:0000313" key="13">
    <source>
        <dbReference type="EMBL" id="AQP50303.1"/>
    </source>
</evidence>
<evidence type="ECO:0000256" key="10">
    <source>
        <dbReference type="SAM" id="MobiDB-lite"/>
    </source>
</evidence>
<feature type="transmembrane region" description="Helical" evidence="11">
    <location>
        <begin position="49"/>
        <end position="72"/>
    </location>
</feature>
<dbReference type="SFLD" id="SFLDS00003">
    <property type="entry name" value="Haloacid_Dehalogenase"/>
    <property type="match status" value="1"/>
</dbReference>
<dbReference type="SFLD" id="SFLDF00027">
    <property type="entry name" value="p-type_atpase"/>
    <property type="match status" value="1"/>
</dbReference>
<dbReference type="AlphaFoldDB" id="A0A1Q2CW10"/>
<keyword evidence="4" id="KW-0547">Nucleotide-binding</keyword>
<dbReference type="SUPFAM" id="SSF81660">
    <property type="entry name" value="Metal cation-transporting ATPase, ATP-binding domain N"/>
    <property type="match status" value="1"/>
</dbReference>
<dbReference type="Proteomes" id="UP000188235">
    <property type="component" value="Chromosome"/>
</dbReference>
<dbReference type="Pfam" id="PF00689">
    <property type="entry name" value="Cation_ATPase_C"/>
    <property type="match status" value="1"/>
</dbReference>
<evidence type="ECO:0000256" key="11">
    <source>
        <dbReference type="SAM" id="Phobius"/>
    </source>
</evidence>
<feature type="transmembrane region" description="Helical" evidence="11">
    <location>
        <begin position="21"/>
        <end position="43"/>
    </location>
</feature>
<dbReference type="KEGG" id="tfa:BW733_05095"/>
<dbReference type="SFLD" id="SFLDG00002">
    <property type="entry name" value="C1.7:_P-type_atpase_like"/>
    <property type="match status" value="1"/>
</dbReference>
<dbReference type="GO" id="GO:0012505">
    <property type="term" value="C:endomembrane system"/>
    <property type="evidence" value="ECO:0007669"/>
    <property type="project" value="UniProtKB-SubCell"/>
</dbReference>
<evidence type="ECO:0000256" key="2">
    <source>
        <dbReference type="ARBA" id="ARBA00005675"/>
    </source>
</evidence>
<dbReference type="Gene3D" id="1.20.1110.10">
    <property type="entry name" value="Calcium-transporting ATPase, transmembrane domain"/>
    <property type="match status" value="1"/>
</dbReference>
<dbReference type="InterPro" id="IPR036412">
    <property type="entry name" value="HAD-like_sf"/>
</dbReference>
<comment type="subcellular location">
    <subcellularLocation>
        <location evidence="1">Endomembrane system</location>
        <topology evidence="1">Multi-pass membrane protein</topology>
    </subcellularLocation>
</comment>
<reference evidence="13 14" key="1">
    <citation type="journal article" date="2008" name="Int. J. Syst. Evol. Microbiol.">
        <title>Tessaracoccus flavescens sp. nov., isolated from marine sediment.</title>
        <authorList>
            <person name="Lee D.W."/>
            <person name="Lee S.D."/>
        </authorList>
    </citation>
    <scope>NUCLEOTIDE SEQUENCE [LARGE SCALE GENOMIC DNA]</scope>
    <source>
        <strain evidence="13 14">SST-39T</strain>
    </source>
</reference>
<dbReference type="InterPro" id="IPR018303">
    <property type="entry name" value="ATPase_P-typ_P_site"/>
</dbReference>
<keyword evidence="7 11" id="KW-1133">Transmembrane helix</keyword>
<accession>A0A1Q2CW10</accession>
<dbReference type="InterPro" id="IPR001757">
    <property type="entry name" value="P_typ_ATPase"/>
</dbReference>
<evidence type="ECO:0000256" key="7">
    <source>
        <dbReference type="ARBA" id="ARBA00022989"/>
    </source>
</evidence>
<evidence type="ECO:0000256" key="9">
    <source>
        <dbReference type="ARBA" id="ARBA00049360"/>
    </source>
</evidence>
<dbReference type="InterPro" id="IPR023299">
    <property type="entry name" value="ATPase_P-typ_cyto_dom_N"/>
</dbReference>
<feature type="domain" description="Cation-transporting P-type ATPase C-terminal" evidence="12">
    <location>
        <begin position="593"/>
        <end position="627"/>
    </location>
</feature>
<evidence type="ECO:0000313" key="14">
    <source>
        <dbReference type="Proteomes" id="UP000188235"/>
    </source>
</evidence>
<dbReference type="InterPro" id="IPR023298">
    <property type="entry name" value="ATPase_P-typ_TM_dom_sf"/>
</dbReference>
<dbReference type="PRINTS" id="PR00120">
    <property type="entry name" value="HATPASE"/>
</dbReference>
<dbReference type="PANTHER" id="PTHR42861">
    <property type="entry name" value="CALCIUM-TRANSPORTING ATPASE"/>
    <property type="match status" value="1"/>
</dbReference>
<feature type="region of interest" description="Disordered" evidence="10">
    <location>
        <begin position="631"/>
        <end position="658"/>
    </location>
</feature>
<dbReference type="NCBIfam" id="TIGR01494">
    <property type="entry name" value="ATPase_P-type"/>
    <property type="match status" value="2"/>
</dbReference>
<keyword evidence="3 11" id="KW-0812">Transmembrane</keyword>
<dbReference type="FunFam" id="3.40.50.1000:FF:000028">
    <property type="entry name" value="Calcium-transporting P-type ATPase, putative"/>
    <property type="match status" value="1"/>
</dbReference>
<sequence>MADERSPVQPRAGDPPDLLGEILLALFRGLHYACGFMVITTLLGLNLSWTALLAVPAALIVAFGFAAVGLTATSYMKGFQHFDLVYFIMLPMSLLSATFFPIEVYPTAIQWVIMAMPLWHGVDVNGVHSVSEAVDILLLGVSLAVAAVPEGLPAILSLVLAFGVQMLAGRNAVMKDLHSVETLGAVSVICSDKTGTLTKNEMTLREVVTASGRVKLSGTGYEPTGEVRLLANNDDDVVQRVIGAGVLANNAQLGQVDGVWQIQGDPTEAAFLVAERKLEGLSERVSGYQREGEAPFDSERKLMSVLGRNRELGVTRVFSKGAPDVLLERCVAQQVGGETRPLTDGRRDEIARSIVELSEEGFRTLGVAWREADETPETFDEAAERDLVWTGFVGIIDPPREEAAFAIREAHRAGIRTVMITGDHPVTASKIASDLGIVEGEGRPTAVTGRDLDALDEAGWRRRSQPTSVYARVSPEHKLKIVDALQAQQQIVSMTGDGVNDAPALKSADIGIAMGITGTEVTKEAAEMILGDDNYSTIVAAVRQGRVIYDNIKKFIRYLLSSNMGEVATVFLGVVLGGVIELADPGNPGATVVPLLATQILWINLVTDSGPALAMGVDPEIDDVMAGGHAATTTGSSTPHVVADHRRRSRHGHRQPRDLRSVAAWWPAERARTPRPGRRGVRRRTDHRLHGAGVHAAVQRFELAGRHCECLRPSVHQQVAVAVLRRRDRRPDPRGRGTVPAGRVRHGLARPAALGGRGRRGCGGAGLRGDRQGHPSLARRALSLTTRWDPACLDARRLAPSVRRTGRGSTCLRR</sequence>
<dbReference type="GO" id="GO:0016887">
    <property type="term" value="F:ATP hydrolysis activity"/>
    <property type="evidence" value="ECO:0007669"/>
    <property type="project" value="InterPro"/>
</dbReference>